<keyword evidence="1" id="KW-0472">Membrane</keyword>
<name>A0A8J3D428_9BACT</name>
<feature type="transmembrane region" description="Helical" evidence="1">
    <location>
        <begin position="94"/>
        <end position="114"/>
    </location>
</feature>
<gene>
    <name evidence="2" type="ORF">GCM10007390_27100</name>
</gene>
<evidence type="ECO:0000313" key="3">
    <source>
        <dbReference type="Proteomes" id="UP000598271"/>
    </source>
</evidence>
<protein>
    <submittedName>
        <fullName evidence="2">Uncharacterized protein</fullName>
    </submittedName>
</protein>
<feature type="transmembrane region" description="Helical" evidence="1">
    <location>
        <begin position="156"/>
        <end position="174"/>
    </location>
</feature>
<keyword evidence="1" id="KW-1133">Transmembrane helix</keyword>
<feature type="transmembrane region" description="Helical" evidence="1">
    <location>
        <begin position="62"/>
        <end position="82"/>
    </location>
</feature>
<dbReference type="Proteomes" id="UP000598271">
    <property type="component" value="Unassembled WGS sequence"/>
</dbReference>
<organism evidence="2 3">
    <name type="scientific">Persicitalea jodogahamensis</name>
    <dbReference type="NCBI Taxonomy" id="402147"/>
    <lineage>
        <taxon>Bacteria</taxon>
        <taxon>Pseudomonadati</taxon>
        <taxon>Bacteroidota</taxon>
        <taxon>Cytophagia</taxon>
        <taxon>Cytophagales</taxon>
        <taxon>Spirosomataceae</taxon>
        <taxon>Persicitalea</taxon>
    </lineage>
</organism>
<dbReference type="AlphaFoldDB" id="A0A8J3D428"/>
<evidence type="ECO:0000313" key="2">
    <source>
        <dbReference type="EMBL" id="GHB71782.1"/>
    </source>
</evidence>
<evidence type="ECO:0000256" key="1">
    <source>
        <dbReference type="SAM" id="Phobius"/>
    </source>
</evidence>
<proteinExistence type="predicted"/>
<feature type="transmembrane region" description="Helical" evidence="1">
    <location>
        <begin position="194"/>
        <end position="214"/>
    </location>
</feature>
<feature type="transmembrane region" description="Helical" evidence="1">
    <location>
        <begin position="6"/>
        <end position="25"/>
    </location>
</feature>
<keyword evidence="3" id="KW-1185">Reference proteome</keyword>
<keyword evidence="1" id="KW-0812">Transmembrane</keyword>
<comment type="caution">
    <text evidence="2">The sequence shown here is derived from an EMBL/GenBank/DDBJ whole genome shotgun (WGS) entry which is preliminary data.</text>
</comment>
<dbReference type="EMBL" id="BMXF01000002">
    <property type="protein sequence ID" value="GHB71782.1"/>
    <property type="molecule type" value="Genomic_DNA"/>
</dbReference>
<sequence length="238" mass="26707">MENTSTALDLVFILITLVTAGFFCLSKPKPRWIFFAVGTWMLIQMLLGLSGFYQTQTTPPRIMLQALPPVVFIAGLFVTARGRLFVDSFDVAKLTLLHTVRIAVEIVLYFLFLAKAIPEIMTFEGRNLDIVAGITAPVVYYYGFRKTVLPSSSLMLWNLTCLGLLLNIVGLAILSFPTPFQQLAFNQPNLAIMYFPYVWLPSVVVPIVLFSHLVSIRHFYKKTKAHEQQLPPGGHPAI</sequence>
<dbReference type="RefSeq" id="WP_189564996.1">
    <property type="nucleotide sequence ID" value="NZ_BMXF01000002.1"/>
</dbReference>
<accession>A0A8J3D428</accession>
<feature type="transmembrane region" description="Helical" evidence="1">
    <location>
        <begin position="32"/>
        <end position="50"/>
    </location>
</feature>
<reference evidence="2 3" key="1">
    <citation type="journal article" date="2014" name="Int. J. Syst. Evol. Microbiol.">
        <title>Complete genome sequence of Corynebacterium casei LMG S-19264T (=DSM 44701T), isolated from a smear-ripened cheese.</title>
        <authorList>
            <consortium name="US DOE Joint Genome Institute (JGI-PGF)"/>
            <person name="Walter F."/>
            <person name="Albersmeier A."/>
            <person name="Kalinowski J."/>
            <person name="Ruckert C."/>
        </authorList>
    </citation>
    <scope>NUCLEOTIDE SEQUENCE [LARGE SCALE GENOMIC DNA]</scope>
    <source>
        <strain evidence="2 3">KCTC 12866</strain>
    </source>
</reference>